<dbReference type="InterPro" id="IPR035093">
    <property type="entry name" value="RelE/ParE_toxin_dom_sf"/>
</dbReference>
<dbReference type="EMBL" id="CP109495">
    <property type="protein sequence ID" value="WUX51275.1"/>
    <property type="molecule type" value="Genomic_DNA"/>
</dbReference>
<name>A0ABZ2A1U7_STRNV</name>
<reference evidence="2" key="1">
    <citation type="submission" date="2022-10" db="EMBL/GenBank/DDBJ databases">
        <title>The complete genomes of actinobacterial strains from the NBC collection.</title>
        <authorList>
            <person name="Joergensen T.S."/>
            <person name="Alvarez Arevalo M."/>
            <person name="Sterndorff E.B."/>
            <person name="Faurdal D."/>
            <person name="Vuksanovic O."/>
            <person name="Mourched A.-S."/>
            <person name="Charusanti P."/>
            <person name="Shaw S."/>
            <person name="Blin K."/>
            <person name="Weber T."/>
        </authorList>
    </citation>
    <scope>NUCLEOTIDE SEQUENCE</scope>
    <source>
        <strain evidence="2">NBC_01432</strain>
    </source>
</reference>
<feature type="region of interest" description="Disordered" evidence="1">
    <location>
        <begin position="110"/>
        <end position="161"/>
    </location>
</feature>
<dbReference type="RefSeq" id="WP_023537575.1">
    <property type="nucleotide sequence ID" value="NZ_CP109495.1"/>
</dbReference>
<dbReference type="Proteomes" id="UP001432209">
    <property type="component" value="Chromosome"/>
</dbReference>
<dbReference type="SUPFAM" id="SSF143011">
    <property type="entry name" value="RelE-like"/>
    <property type="match status" value="1"/>
</dbReference>
<evidence type="ECO:0000256" key="1">
    <source>
        <dbReference type="SAM" id="MobiDB-lite"/>
    </source>
</evidence>
<evidence type="ECO:0008006" key="4">
    <source>
        <dbReference type="Google" id="ProtNLM"/>
    </source>
</evidence>
<evidence type="ECO:0000313" key="2">
    <source>
        <dbReference type="EMBL" id="WUX51275.1"/>
    </source>
</evidence>
<proteinExistence type="predicted"/>
<keyword evidence="3" id="KW-1185">Reference proteome</keyword>
<accession>A0ABZ2A1U7</accession>
<organism evidence="2 3">
    <name type="scientific">Streptomyces niveus</name>
    <name type="common">Streptomyces spheroides</name>
    <dbReference type="NCBI Taxonomy" id="193462"/>
    <lineage>
        <taxon>Bacteria</taxon>
        <taxon>Bacillati</taxon>
        <taxon>Actinomycetota</taxon>
        <taxon>Actinomycetes</taxon>
        <taxon>Kitasatosporales</taxon>
        <taxon>Streptomycetaceae</taxon>
        <taxon>Streptomyces</taxon>
    </lineage>
</organism>
<sequence length="161" mass="17626">MRAGQQPAFGLSFDPRALTDLLQAPGDIRDLALAQLQDVVHAELFGRKLTGDLSGYRKLAVDYRNQWRLVYALRPAPPAAAHRMEIRVVAVRPRAGNDVYDTVGRRLGMARRPLSARTHAARSRPPQLLARRPVPKPGPPPHAAQGPAHSTPFPTVKGSAR</sequence>
<gene>
    <name evidence="2" type="ORF">OG442_06810</name>
</gene>
<evidence type="ECO:0000313" key="3">
    <source>
        <dbReference type="Proteomes" id="UP001432209"/>
    </source>
</evidence>
<protein>
    <recommendedName>
        <fullName evidence="4">Addiction module toxin RelE</fullName>
    </recommendedName>
</protein>